<evidence type="ECO:0000313" key="4">
    <source>
        <dbReference type="Proteomes" id="UP001159363"/>
    </source>
</evidence>
<evidence type="ECO:0000259" key="2">
    <source>
        <dbReference type="PROSITE" id="PS51253"/>
    </source>
</evidence>
<dbReference type="PROSITE" id="PS51253">
    <property type="entry name" value="HTH_CENPB"/>
    <property type="match status" value="1"/>
</dbReference>
<evidence type="ECO:0000313" key="3">
    <source>
        <dbReference type="EMBL" id="KAJ8879233.1"/>
    </source>
</evidence>
<organism evidence="3 4">
    <name type="scientific">Dryococelus australis</name>
    <dbReference type="NCBI Taxonomy" id="614101"/>
    <lineage>
        <taxon>Eukaryota</taxon>
        <taxon>Metazoa</taxon>
        <taxon>Ecdysozoa</taxon>
        <taxon>Arthropoda</taxon>
        <taxon>Hexapoda</taxon>
        <taxon>Insecta</taxon>
        <taxon>Pterygota</taxon>
        <taxon>Neoptera</taxon>
        <taxon>Polyneoptera</taxon>
        <taxon>Phasmatodea</taxon>
        <taxon>Verophasmatodea</taxon>
        <taxon>Anareolatae</taxon>
        <taxon>Phasmatidae</taxon>
        <taxon>Eurycanthinae</taxon>
        <taxon>Dryococelus</taxon>
    </lineage>
</organism>
<dbReference type="EMBL" id="JARBHB010000007">
    <property type="protein sequence ID" value="KAJ8879233.1"/>
    <property type="molecule type" value="Genomic_DNA"/>
</dbReference>
<name>A0ABQ9H4Y3_9NEOP</name>
<evidence type="ECO:0000256" key="1">
    <source>
        <dbReference type="ARBA" id="ARBA00023125"/>
    </source>
</evidence>
<proteinExistence type="predicted"/>
<dbReference type="Proteomes" id="UP001159363">
    <property type="component" value="Chromosome 6"/>
</dbReference>
<comment type="caution">
    <text evidence="3">The sequence shown here is derived from an EMBL/GenBank/DDBJ whole genome shotgun (WGS) entry which is preliminary data.</text>
</comment>
<dbReference type="Pfam" id="PF03221">
    <property type="entry name" value="HTH_Tnp_Tc5"/>
    <property type="match status" value="1"/>
</dbReference>
<protein>
    <recommendedName>
        <fullName evidence="2">HTH CENPB-type domain-containing protein</fullName>
    </recommendedName>
</protein>
<keyword evidence="1" id="KW-0238">DNA-binding</keyword>
<gene>
    <name evidence="3" type="ORF">PR048_019839</name>
</gene>
<sequence>MNDATDDVLRGTAVTTAAKRHSVSRVTLLYKMTGKTPRKRQMGPQPVLTREEEDVLATWITTVAKAGYPITKTELLDSVQHIIKERNRKNPFVDNLPGRTWFLAFLKRHPNITIREESLSRWFEETDNYLKENKYENILEQSERVFNLDESAFFLNHKGNKVLCVKGEKNVYQQVNTDEKECLTVLVTENANGDLAPTLMVFKYERVPHELADSAPKHWGIGKSETGWMTVLLFFEFITHILYPFLV</sequence>
<reference evidence="3 4" key="1">
    <citation type="submission" date="2023-02" db="EMBL/GenBank/DDBJ databases">
        <title>LHISI_Scaffold_Assembly.</title>
        <authorList>
            <person name="Stuart O.P."/>
            <person name="Cleave R."/>
            <person name="Magrath M.J.L."/>
            <person name="Mikheyev A.S."/>
        </authorList>
    </citation>
    <scope>NUCLEOTIDE SEQUENCE [LARGE SCALE GENOMIC DNA]</scope>
    <source>
        <strain evidence="3">Daus_M_001</strain>
        <tissue evidence="3">Leg muscle</tissue>
    </source>
</reference>
<accession>A0ABQ9H4Y3</accession>
<feature type="domain" description="HTH CENPB-type" evidence="2">
    <location>
        <begin position="40"/>
        <end position="115"/>
    </location>
</feature>
<keyword evidence="4" id="KW-1185">Reference proteome</keyword>
<dbReference type="InterPro" id="IPR006600">
    <property type="entry name" value="HTH_CenpB_DNA-bd_dom"/>
</dbReference>